<dbReference type="OrthoDB" id="1523722at2"/>
<comment type="caution">
    <text evidence="1">The sequence shown here is derived from an EMBL/GenBank/DDBJ whole genome shotgun (WGS) entry which is preliminary data.</text>
</comment>
<accession>A0A5M8QUA0</accession>
<dbReference type="Gene3D" id="3.30.70.260">
    <property type="match status" value="1"/>
</dbReference>
<evidence type="ECO:0000313" key="1">
    <source>
        <dbReference type="EMBL" id="KAA6438404.1"/>
    </source>
</evidence>
<proteinExistence type="predicted"/>
<evidence type="ECO:0008006" key="3">
    <source>
        <dbReference type="Google" id="ProtNLM"/>
    </source>
</evidence>
<dbReference type="SUPFAM" id="SSF55021">
    <property type="entry name" value="ACT-like"/>
    <property type="match status" value="1"/>
</dbReference>
<reference evidence="1 2" key="1">
    <citation type="submission" date="2019-05" db="EMBL/GenBank/DDBJ databases">
        <authorList>
            <person name="Qu J.-H."/>
        </authorList>
    </citation>
    <scope>NUCLEOTIDE SEQUENCE [LARGE SCALE GENOMIC DNA]</scope>
    <source>
        <strain evidence="1 2">NS28</strain>
    </source>
</reference>
<dbReference type="Proteomes" id="UP000323994">
    <property type="component" value="Unassembled WGS sequence"/>
</dbReference>
<gene>
    <name evidence="1" type="ORF">FEM33_17085</name>
</gene>
<name>A0A5M8QUA0_9BACT</name>
<dbReference type="AlphaFoldDB" id="A0A5M8QUA0"/>
<protein>
    <recommendedName>
        <fullName evidence="3">Acetolactate synthase</fullName>
    </recommendedName>
</protein>
<dbReference type="EMBL" id="VBSN01000049">
    <property type="protein sequence ID" value="KAA6438404.1"/>
    <property type="molecule type" value="Genomic_DNA"/>
</dbReference>
<sequence>MKNQFPDTCRISVYAYDENLVLARILQMFSKSRFAVNYIQIFDIQDEELKLIMIDASFPKEMVPLMLERIEKIMEVHKAVPHYFEQKKRFLGLYTVPADFRETALFLTLKNRGVQISAAAEHVLVLQRIGDEEEIAEIYQLLSDACATVFHKSMWPDLARLPVISAGLPDGAGS</sequence>
<keyword evidence="2" id="KW-1185">Reference proteome</keyword>
<dbReference type="RefSeq" id="WP_139013207.1">
    <property type="nucleotide sequence ID" value="NZ_VBSN01000049.1"/>
</dbReference>
<dbReference type="Pfam" id="PF13710">
    <property type="entry name" value="ACT_5"/>
    <property type="match status" value="1"/>
</dbReference>
<organism evidence="1 2">
    <name type="scientific">Dyadobacter flavalbus</name>
    <dbReference type="NCBI Taxonomy" id="2579942"/>
    <lineage>
        <taxon>Bacteria</taxon>
        <taxon>Pseudomonadati</taxon>
        <taxon>Bacteroidota</taxon>
        <taxon>Cytophagia</taxon>
        <taxon>Cytophagales</taxon>
        <taxon>Spirosomataceae</taxon>
        <taxon>Dyadobacter</taxon>
    </lineage>
</organism>
<evidence type="ECO:0000313" key="2">
    <source>
        <dbReference type="Proteomes" id="UP000323994"/>
    </source>
</evidence>
<dbReference type="InterPro" id="IPR045865">
    <property type="entry name" value="ACT-like_dom_sf"/>
</dbReference>